<evidence type="ECO:0000313" key="2">
    <source>
        <dbReference type="EMBL" id="GJS60055.1"/>
    </source>
</evidence>
<proteinExistence type="predicted"/>
<keyword evidence="3" id="KW-1185">Reference proteome</keyword>
<comment type="caution">
    <text evidence="2">The sequence shown here is derived from an EMBL/GenBank/DDBJ whole genome shotgun (WGS) entry which is preliminary data.</text>
</comment>
<feature type="compositionally biased region" description="Basic and acidic residues" evidence="1">
    <location>
        <begin position="206"/>
        <end position="225"/>
    </location>
</feature>
<reference evidence="2" key="2">
    <citation type="submission" date="2022-01" db="EMBL/GenBank/DDBJ databases">
        <authorList>
            <person name="Yamashiro T."/>
            <person name="Shiraishi A."/>
            <person name="Satake H."/>
            <person name="Nakayama K."/>
        </authorList>
    </citation>
    <scope>NUCLEOTIDE SEQUENCE</scope>
</reference>
<name>A0ABQ4X5A5_9ASTR</name>
<dbReference type="Proteomes" id="UP001151760">
    <property type="component" value="Unassembled WGS sequence"/>
</dbReference>
<protein>
    <submittedName>
        <fullName evidence="2">Uncharacterized protein</fullName>
    </submittedName>
</protein>
<reference evidence="2" key="1">
    <citation type="journal article" date="2022" name="Int. J. Mol. Sci.">
        <title>Draft Genome of Tanacetum Coccineum: Genomic Comparison of Closely Related Tanacetum-Family Plants.</title>
        <authorList>
            <person name="Yamashiro T."/>
            <person name="Shiraishi A."/>
            <person name="Nakayama K."/>
            <person name="Satake H."/>
        </authorList>
    </citation>
    <scope>NUCLEOTIDE SEQUENCE</scope>
</reference>
<evidence type="ECO:0000256" key="1">
    <source>
        <dbReference type="SAM" id="MobiDB-lite"/>
    </source>
</evidence>
<organism evidence="2 3">
    <name type="scientific">Tanacetum coccineum</name>
    <dbReference type="NCBI Taxonomy" id="301880"/>
    <lineage>
        <taxon>Eukaryota</taxon>
        <taxon>Viridiplantae</taxon>
        <taxon>Streptophyta</taxon>
        <taxon>Embryophyta</taxon>
        <taxon>Tracheophyta</taxon>
        <taxon>Spermatophyta</taxon>
        <taxon>Magnoliopsida</taxon>
        <taxon>eudicotyledons</taxon>
        <taxon>Gunneridae</taxon>
        <taxon>Pentapetalae</taxon>
        <taxon>asterids</taxon>
        <taxon>campanulids</taxon>
        <taxon>Asterales</taxon>
        <taxon>Asteraceae</taxon>
        <taxon>Asteroideae</taxon>
        <taxon>Anthemideae</taxon>
        <taxon>Anthemidinae</taxon>
        <taxon>Tanacetum</taxon>
    </lineage>
</organism>
<evidence type="ECO:0000313" key="3">
    <source>
        <dbReference type="Proteomes" id="UP001151760"/>
    </source>
</evidence>
<accession>A0ABQ4X5A5</accession>
<sequence length="265" mass="30128">MRKQLLLDLVLGGNRRGKLFKTVGLKWIPTRKIFTSSTTKVDSEPPNGSKEDITNQCESEQALDVSADISKNKASRNFDLMINMMMSDHNSSDLAPQRQMVSAENNTSGPVPQCLMTSVHISSGLVLHQMTSDHNRSELGIQVHGPMHSHVQGWFQKKEKVLLSNLIPTNLNFTMILKSYGGRLGINPLITERRTLPKMRHSMRMLVKDTRSQDGIDEKDNDKGSKSRSQSMKEQAYNKEQRERQRPHEFNDKSNLIDLIKECIQ</sequence>
<dbReference type="EMBL" id="BQNB010009195">
    <property type="protein sequence ID" value="GJS60055.1"/>
    <property type="molecule type" value="Genomic_DNA"/>
</dbReference>
<gene>
    <name evidence="2" type="ORF">Tco_0654839</name>
</gene>
<feature type="compositionally biased region" description="Basic and acidic residues" evidence="1">
    <location>
        <begin position="236"/>
        <end position="252"/>
    </location>
</feature>
<feature type="region of interest" description="Disordered" evidence="1">
    <location>
        <begin position="200"/>
        <end position="253"/>
    </location>
</feature>